<feature type="region of interest" description="Disordered" evidence="6">
    <location>
        <begin position="320"/>
        <end position="387"/>
    </location>
</feature>
<dbReference type="GO" id="GO:0032468">
    <property type="term" value="P:Golgi calcium ion homeostasis"/>
    <property type="evidence" value="ECO:0007669"/>
    <property type="project" value="TreeGrafter"/>
</dbReference>
<feature type="region of interest" description="Disordered" evidence="6">
    <location>
        <begin position="28"/>
        <end position="64"/>
    </location>
</feature>
<feature type="transmembrane region" description="Helical" evidence="7">
    <location>
        <begin position="398"/>
        <end position="416"/>
    </location>
</feature>
<comment type="similarity">
    <text evidence="2">Belongs to the GDT1 family.</text>
</comment>
<dbReference type="PANTHER" id="PTHR12608:SF1">
    <property type="entry name" value="TRANSMEMBRANE PROTEIN 165"/>
    <property type="match status" value="1"/>
</dbReference>
<dbReference type="GO" id="GO:0015085">
    <property type="term" value="F:calcium ion transmembrane transporter activity"/>
    <property type="evidence" value="ECO:0007669"/>
    <property type="project" value="TreeGrafter"/>
</dbReference>
<feature type="compositionally biased region" description="Basic and acidic residues" evidence="6">
    <location>
        <begin position="85"/>
        <end position="94"/>
    </location>
</feature>
<dbReference type="Pfam" id="PF01169">
    <property type="entry name" value="GDT1"/>
    <property type="match status" value="2"/>
</dbReference>
<dbReference type="AlphaFoldDB" id="A0A6A6B8Y2"/>
<proteinExistence type="inferred from homology"/>
<feature type="transmembrane region" description="Helical" evidence="7">
    <location>
        <begin position="293"/>
        <end position="310"/>
    </location>
</feature>
<feature type="compositionally biased region" description="Low complexity" evidence="6">
    <location>
        <begin position="197"/>
        <end position="213"/>
    </location>
</feature>
<name>A0A6A6B8Y2_9PEZI</name>
<dbReference type="GO" id="GO:0032472">
    <property type="term" value="P:Golgi calcium ion transport"/>
    <property type="evidence" value="ECO:0007669"/>
    <property type="project" value="TreeGrafter"/>
</dbReference>
<evidence type="ECO:0000256" key="3">
    <source>
        <dbReference type="ARBA" id="ARBA00022692"/>
    </source>
</evidence>
<feature type="compositionally biased region" description="Basic and acidic residues" evidence="6">
    <location>
        <begin position="48"/>
        <end position="64"/>
    </location>
</feature>
<feature type="transmembrane region" description="Helical" evidence="7">
    <location>
        <begin position="261"/>
        <end position="281"/>
    </location>
</feature>
<feature type="compositionally biased region" description="Basic and acidic residues" evidence="6">
    <location>
        <begin position="106"/>
        <end position="126"/>
    </location>
</feature>
<evidence type="ECO:0000256" key="7">
    <source>
        <dbReference type="SAM" id="Phobius"/>
    </source>
</evidence>
<keyword evidence="10" id="KW-1185">Reference proteome</keyword>
<keyword evidence="4 7" id="KW-1133">Transmembrane helix</keyword>
<evidence type="ECO:0000256" key="5">
    <source>
        <dbReference type="ARBA" id="ARBA00023136"/>
    </source>
</evidence>
<evidence type="ECO:0000256" key="8">
    <source>
        <dbReference type="SAM" id="SignalP"/>
    </source>
</evidence>
<feature type="compositionally biased region" description="Low complexity" evidence="6">
    <location>
        <begin position="371"/>
        <end position="387"/>
    </location>
</feature>
<feature type="transmembrane region" description="Helical" evidence="7">
    <location>
        <begin position="469"/>
        <end position="487"/>
    </location>
</feature>
<evidence type="ECO:0000256" key="1">
    <source>
        <dbReference type="ARBA" id="ARBA00004141"/>
    </source>
</evidence>
<dbReference type="GO" id="GO:0005794">
    <property type="term" value="C:Golgi apparatus"/>
    <property type="evidence" value="ECO:0007669"/>
    <property type="project" value="TreeGrafter"/>
</dbReference>
<feature type="transmembrane region" description="Helical" evidence="7">
    <location>
        <begin position="436"/>
        <end position="457"/>
    </location>
</feature>
<dbReference type="InterPro" id="IPR001727">
    <property type="entry name" value="GDT1-like"/>
</dbReference>
<reference evidence="9" key="1">
    <citation type="journal article" date="2020" name="Stud. Mycol.">
        <title>101 Dothideomycetes genomes: a test case for predicting lifestyles and emergence of pathogens.</title>
        <authorList>
            <person name="Haridas S."/>
            <person name="Albert R."/>
            <person name="Binder M."/>
            <person name="Bloem J."/>
            <person name="Labutti K."/>
            <person name="Salamov A."/>
            <person name="Andreopoulos B."/>
            <person name="Baker S."/>
            <person name="Barry K."/>
            <person name="Bills G."/>
            <person name="Bluhm B."/>
            <person name="Cannon C."/>
            <person name="Castanera R."/>
            <person name="Culley D."/>
            <person name="Daum C."/>
            <person name="Ezra D."/>
            <person name="Gonzalez J."/>
            <person name="Henrissat B."/>
            <person name="Kuo A."/>
            <person name="Liang C."/>
            <person name="Lipzen A."/>
            <person name="Lutzoni F."/>
            <person name="Magnuson J."/>
            <person name="Mondo S."/>
            <person name="Nolan M."/>
            <person name="Ohm R."/>
            <person name="Pangilinan J."/>
            <person name="Park H.-J."/>
            <person name="Ramirez L."/>
            <person name="Alfaro M."/>
            <person name="Sun H."/>
            <person name="Tritt A."/>
            <person name="Yoshinaga Y."/>
            <person name="Zwiers L.-H."/>
            <person name="Turgeon B."/>
            <person name="Goodwin S."/>
            <person name="Spatafora J."/>
            <person name="Crous P."/>
            <person name="Grigoriev I."/>
        </authorList>
    </citation>
    <scope>NUCLEOTIDE SEQUENCE</scope>
    <source>
        <strain evidence="9">CBS 121167</strain>
    </source>
</reference>
<dbReference type="OrthoDB" id="442680at2759"/>
<keyword evidence="5 7" id="KW-0472">Membrane</keyword>
<protein>
    <submittedName>
        <fullName evidence="9">Uncharacterized protein</fullName>
    </submittedName>
</protein>
<organism evidence="9 10">
    <name type="scientific">Aplosporella prunicola CBS 121167</name>
    <dbReference type="NCBI Taxonomy" id="1176127"/>
    <lineage>
        <taxon>Eukaryota</taxon>
        <taxon>Fungi</taxon>
        <taxon>Dikarya</taxon>
        <taxon>Ascomycota</taxon>
        <taxon>Pezizomycotina</taxon>
        <taxon>Dothideomycetes</taxon>
        <taxon>Dothideomycetes incertae sedis</taxon>
        <taxon>Botryosphaeriales</taxon>
        <taxon>Aplosporellaceae</taxon>
        <taxon>Aplosporella</taxon>
    </lineage>
</organism>
<evidence type="ECO:0000313" key="10">
    <source>
        <dbReference type="Proteomes" id="UP000799438"/>
    </source>
</evidence>
<gene>
    <name evidence="9" type="ORF">K452DRAFT_232698</name>
</gene>
<feature type="region of interest" description="Disordered" evidence="6">
    <location>
        <begin position="78"/>
        <end position="222"/>
    </location>
</feature>
<dbReference type="RefSeq" id="XP_033395040.1">
    <property type="nucleotide sequence ID" value="XM_033537254.1"/>
</dbReference>
<dbReference type="EMBL" id="ML995493">
    <property type="protein sequence ID" value="KAF2139327.1"/>
    <property type="molecule type" value="Genomic_DNA"/>
</dbReference>
<dbReference type="Proteomes" id="UP000799438">
    <property type="component" value="Unassembled WGS sequence"/>
</dbReference>
<evidence type="ECO:0000256" key="2">
    <source>
        <dbReference type="ARBA" id="ARBA00009190"/>
    </source>
</evidence>
<feature type="compositionally biased region" description="Basic and acidic residues" evidence="6">
    <location>
        <begin position="324"/>
        <end position="340"/>
    </location>
</feature>
<evidence type="ECO:0000256" key="4">
    <source>
        <dbReference type="ARBA" id="ARBA00022989"/>
    </source>
</evidence>
<dbReference type="GO" id="GO:0000329">
    <property type="term" value="C:fungal-type vacuole membrane"/>
    <property type="evidence" value="ECO:0007669"/>
    <property type="project" value="TreeGrafter"/>
</dbReference>
<comment type="subcellular location">
    <subcellularLocation>
        <location evidence="1">Membrane</location>
        <topology evidence="1">Multi-pass membrane protein</topology>
    </subcellularLocation>
</comment>
<keyword evidence="8" id="KW-0732">Signal</keyword>
<evidence type="ECO:0000256" key="6">
    <source>
        <dbReference type="SAM" id="MobiDB-lite"/>
    </source>
</evidence>
<dbReference type="PROSITE" id="PS01214">
    <property type="entry name" value="UPF0016"/>
    <property type="match status" value="1"/>
</dbReference>
<evidence type="ECO:0000313" key="9">
    <source>
        <dbReference type="EMBL" id="KAF2139327.1"/>
    </source>
</evidence>
<dbReference type="GeneID" id="54294750"/>
<feature type="chain" id="PRO_5025328144" evidence="8">
    <location>
        <begin position="21"/>
        <end position="493"/>
    </location>
</feature>
<feature type="signal peptide" evidence="8">
    <location>
        <begin position="1"/>
        <end position="20"/>
    </location>
</feature>
<dbReference type="PANTHER" id="PTHR12608">
    <property type="entry name" value="TRANSMEMBRANE PROTEIN HTP-1 RELATED"/>
    <property type="match status" value="1"/>
</dbReference>
<dbReference type="InterPro" id="IPR049555">
    <property type="entry name" value="GDT1-like_CS"/>
</dbReference>
<accession>A0A6A6B8Y2</accession>
<keyword evidence="3 7" id="KW-0812">Transmembrane</keyword>
<sequence length="493" mass="52731">MILRKQKLALLLLLPVLASAAAVDKAANTDVGTKEDGKPHAGPFVDIPTDKPKQSDYDTAKVDHQTLEDVLADQKKKLQAGSKDGVMDDTDRASPKKGTTGTEGGVSERNKVHKALEEEKGSRLEKIPVSPDQARPLPHGEKGRSGLDPINGDEVTGDQKAKGAAGLEKPLDLPETPYSDTGSSKPVIPSMPDDLDSPSSKSSSKLSSAIGTTTEKEEEDDEGIIQPFHSYVLSLTMILFSEVGDKTFLVAALMAMRHPRALVFSAAFSALIAMTVLSAVLGHAVPTLLPKKFTNFAAAVLFLVFGAKMVREGLAMSPDEGVGEEMKEVEQELEEKEHQASKRRRSSVTPYVLEAGRGRRSRSNSRLPTHRSPSSSRSRSRSPSGSGITRITDGLGNLFSLLLSPAWVQTFVMTFLGEWGDRSQIATIAMAAGQDYWWVTGGAISGHAVCTGVAVIGGRAIAGRVSMRVVTLGGAFAFLVFGVIYLIEAMYSE</sequence>
<dbReference type="GO" id="GO:0005384">
    <property type="term" value="F:manganese ion transmembrane transporter activity"/>
    <property type="evidence" value="ECO:0007669"/>
    <property type="project" value="TreeGrafter"/>
</dbReference>